<evidence type="ECO:0000313" key="1">
    <source>
        <dbReference type="EMBL" id="MBP2383281.1"/>
    </source>
</evidence>
<organism evidence="1 2">
    <name type="scientific">Brachybacterium sacelli</name>
    <dbReference type="NCBI Taxonomy" id="173364"/>
    <lineage>
        <taxon>Bacteria</taxon>
        <taxon>Bacillati</taxon>
        <taxon>Actinomycetota</taxon>
        <taxon>Actinomycetes</taxon>
        <taxon>Micrococcales</taxon>
        <taxon>Dermabacteraceae</taxon>
        <taxon>Brachybacterium</taxon>
    </lineage>
</organism>
<gene>
    <name evidence="1" type="ORF">JOF43_003270</name>
</gene>
<comment type="caution">
    <text evidence="1">The sequence shown here is derived from an EMBL/GenBank/DDBJ whole genome shotgun (WGS) entry which is preliminary data.</text>
</comment>
<evidence type="ECO:0000313" key="2">
    <source>
        <dbReference type="Proteomes" id="UP001519290"/>
    </source>
</evidence>
<dbReference type="EMBL" id="JAGIOD010000002">
    <property type="protein sequence ID" value="MBP2383281.1"/>
    <property type="molecule type" value="Genomic_DNA"/>
</dbReference>
<protein>
    <submittedName>
        <fullName evidence="1">Uncharacterized protein</fullName>
    </submittedName>
</protein>
<proteinExistence type="predicted"/>
<name>A0ABS4X4I2_9MICO</name>
<reference evidence="1 2" key="1">
    <citation type="submission" date="2021-03" db="EMBL/GenBank/DDBJ databases">
        <title>Sequencing the genomes of 1000 actinobacteria strains.</title>
        <authorList>
            <person name="Klenk H.-P."/>
        </authorList>
    </citation>
    <scope>NUCLEOTIDE SEQUENCE [LARGE SCALE GENOMIC DNA]</scope>
    <source>
        <strain evidence="1 2">DSM 14566</strain>
    </source>
</reference>
<dbReference type="RefSeq" id="WP_209903948.1">
    <property type="nucleotide sequence ID" value="NZ_BAAAJW010000005.1"/>
</dbReference>
<dbReference type="Proteomes" id="UP001519290">
    <property type="component" value="Unassembled WGS sequence"/>
</dbReference>
<sequence>MAGNDLKLCLCFDCSPPAFADRAYVFVPDRGLWRVHTCHIHGPVSVAEVAVKSDGTCEEE</sequence>
<keyword evidence="2" id="KW-1185">Reference proteome</keyword>
<accession>A0ABS4X4I2</accession>